<evidence type="ECO:0000313" key="4">
    <source>
        <dbReference type="Proteomes" id="UP000233597"/>
    </source>
</evidence>
<evidence type="ECO:0000313" key="3">
    <source>
        <dbReference type="EMBL" id="PKR53015.1"/>
    </source>
</evidence>
<name>A0A2N3KR49_9PROT</name>
<sequence>MTLSKPGRKLASLAILLSTSVITPAFATEVKIAMNGTDDPVTNAEAAFVHGFADALEGTDFKAVVFPSDTLGSEKERFDATAQGLIEIDLATVSTGVGMSPLLKGVLLPFLFKDSDEFDAVIAKSDLLEEMNKPLLENGVRLAGFNYIGVGIGIHNSQHAVTKMADLKGLRLRALNPEQLEYEEALGASGTIIAWSEVANAIQVGIADGYLNPPNSSLRTGHTAFLVHFTPANISPSTRAVFVANDWYETLSADEKAQIDKALDAGIAANRAWLADWSTKVMARMKEAGVTISQLEPGEREKMVEATAPTWKTIMAPDALQKYLDALKTVNN</sequence>
<accession>A0A2N3KR49</accession>
<dbReference type="OrthoDB" id="8673861at2"/>
<proteinExistence type="predicted"/>
<dbReference type="Pfam" id="PF03480">
    <property type="entry name" value="DctP"/>
    <property type="match status" value="1"/>
</dbReference>
<gene>
    <name evidence="3" type="ORF">COO20_17125</name>
</gene>
<dbReference type="InterPro" id="IPR018389">
    <property type="entry name" value="DctP_fam"/>
</dbReference>
<keyword evidence="1 2" id="KW-0732">Signal</keyword>
<dbReference type="EMBL" id="NWTK01000011">
    <property type="protein sequence ID" value="PKR53015.1"/>
    <property type="molecule type" value="Genomic_DNA"/>
</dbReference>
<dbReference type="Gene3D" id="3.40.190.170">
    <property type="entry name" value="Bacterial extracellular solute-binding protein, family 7"/>
    <property type="match status" value="1"/>
</dbReference>
<dbReference type="NCBIfam" id="NF037995">
    <property type="entry name" value="TRAP_S1"/>
    <property type="match status" value="1"/>
</dbReference>
<protein>
    <submittedName>
        <fullName evidence="3">C4-dicarboxylate ABC transporter substrate-binding protein</fullName>
    </submittedName>
</protein>
<dbReference type="InterPro" id="IPR038404">
    <property type="entry name" value="TRAP_DctP_sf"/>
</dbReference>
<evidence type="ECO:0000256" key="2">
    <source>
        <dbReference type="SAM" id="SignalP"/>
    </source>
</evidence>
<dbReference type="PANTHER" id="PTHR33376:SF4">
    <property type="entry name" value="SIALIC ACID-BINDING PERIPLASMIC PROTEIN SIAP"/>
    <property type="match status" value="1"/>
</dbReference>
<feature type="signal peptide" evidence="2">
    <location>
        <begin position="1"/>
        <end position="27"/>
    </location>
</feature>
<reference evidence="3 4" key="1">
    <citation type="submission" date="2017-09" db="EMBL/GenBank/DDBJ databases">
        <title>Biodiversity and function of Thalassospira species in the particle-attached aromatic-hydrocarbon-degrading consortia from the surface seawater of the South China Sea.</title>
        <authorList>
            <person name="Dong C."/>
            <person name="Liu R."/>
            <person name="Shao Z."/>
        </authorList>
    </citation>
    <scope>NUCLEOTIDE SEQUENCE [LARGE SCALE GENOMIC DNA]</scope>
    <source>
        <strain evidence="3 4">CSC1P2</strain>
    </source>
</reference>
<dbReference type="Proteomes" id="UP000233597">
    <property type="component" value="Unassembled WGS sequence"/>
</dbReference>
<dbReference type="PANTHER" id="PTHR33376">
    <property type="match status" value="1"/>
</dbReference>
<feature type="chain" id="PRO_5014950016" evidence="2">
    <location>
        <begin position="28"/>
        <end position="332"/>
    </location>
</feature>
<organism evidence="3 4">
    <name type="scientific">Thalassospira marina</name>
    <dbReference type="NCBI Taxonomy" id="2048283"/>
    <lineage>
        <taxon>Bacteria</taxon>
        <taxon>Pseudomonadati</taxon>
        <taxon>Pseudomonadota</taxon>
        <taxon>Alphaproteobacteria</taxon>
        <taxon>Rhodospirillales</taxon>
        <taxon>Thalassospiraceae</taxon>
        <taxon>Thalassospira</taxon>
    </lineage>
</organism>
<dbReference type="AlphaFoldDB" id="A0A2N3KR49"/>
<dbReference type="RefSeq" id="WP_101268753.1">
    <property type="nucleotide sequence ID" value="NZ_NWTK01000011.1"/>
</dbReference>
<comment type="caution">
    <text evidence="3">The sequence shown here is derived from an EMBL/GenBank/DDBJ whole genome shotgun (WGS) entry which is preliminary data.</text>
</comment>
<dbReference type="GO" id="GO:0055085">
    <property type="term" value="P:transmembrane transport"/>
    <property type="evidence" value="ECO:0007669"/>
    <property type="project" value="InterPro"/>
</dbReference>
<dbReference type="CDD" id="cd13603">
    <property type="entry name" value="PBP2_TRAP_Siap_TeaA_like"/>
    <property type="match status" value="1"/>
</dbReference>
<evidence type="ECO:0000256" key="1">
    <source>
        <dbReference type="ARBA" id="ARBA00022729"/>
    </source>
</evidence>